<keyword evidence="3" id="KW-1185">Reference proteome</keyword>
<evidence type="ECO:0000313" key="2">
    <source>
        <dbReference type="EMBL" id="AQU70260.1"/>
    </source>
</evidence>
<accession>A0A1U9R1G2</accession>
<proteinExistence type="predicted"/>
<evidence type="ECO:0000256" key="1">
    <source>
        <dbReference type="SAM" id="SignalP"/>
    </source>
</evidence>
<feature type="chain" id="PRO_5013115420" evidence="1">
    <location>
        <begin position="24"/>
        <end position="102"/>
    </location>
</feature>
<dbReference type="EMBL" id="CP018047">
    <property type="protein sequence ID" value="AQU70260.1"/>
    <property type="molecule type" value="Genomic_DNA"/>
</dbReference>
<dbReference type="KEGG" id="snw:BBN63_32845"/>
<dbReference type="AlphaFoldDB" id="A0A1U9R1G2"/>
<keyword evidence="1" id="KW-0732">Signal</keyword>
<protein>
    <submittedName>
        <fullName evidence="2">Uncharacterized protein</fullName>
    </submittedName>
</protein>
<dbReference type="OrthoDB" id="3430872at2"/>
<sequence length="102" mass="10684">MRAVLVSLVAAVSVLGLAGAAPAAERATGDVVIYSTELQPLNVLHNPEECHQLSPTAHQISNQTDKPVTMYQFPGCVGPEAWTLKPGFGVHTAGMASFKVGE</sequence>
<name>A0A1U9R1G2_STRNV</name>
<gene>
    <name evidence="2" type="ORF">BBN63_32845</name>
</gene>
<reference evidence="2 3" key="1">
    <citation type="submission" date="2016-11" db="EMBL/GenBank/DDBJ databases">
        <title>Complete genome sequence of Streptomyces niveus SCSIO 3406.</title>
        <authorList>
            <person name="Zhu Q."/>
            <person name="Cheng W."/>
            <person name="Song Y."/>
            <person name="Li Q."/>
            <person name="Ju J."/>
        </authorList>
    </citation>
    <scope>NUCLEOTIDE SEQUENCE [LARGE SCALE GENOMIC DNA]</scope>
    <source>
        <strain evidence="2 3">SCSIO 3406</strain>
    </source>
</reference>
<organism evidence="2 3">
    <name type="scientific">Streptomyces niveus</name>
    <name type="common">Streptomyces spheroides</name>
    <dbReference type="NCBI Taxonomy" id="193462"/>
    <lineage>
        <taxon>Bacteria</taxon>
        <taxon>Bacillati</taxon>
        <taxon>Actinomycetota</taxon>
        <taxon>Actinomycetes</taxon>
        <taxon>Kitasatosporales</taxon>
        <taxon>Streptomycetaceae</taxon>
        <taxon>Streptomyces</taxon>
    </lineage>
</organism>
<evidence type="ECO:0000313" key="3">
    <source>
        <dbReference type="Proteomes" id="UP000189677"/>
    </source>
</evidence>
<dbReference type="RefSeq" id="WP_078078940.1">
    <property type="nucleotide sequence ID" value="NZ_CP018047.1"/>
</dbReference>
<dbReference type="Proteomes" id="UP000189677">
    <property type="component" value="Chromosome"/>
</dbReference>
<feature type="signal peptide" evidence="1">
    <location>
        <begin position="1"/>
        <end position="23"/>
    </location>
</feature>